<keyword evidence="3" id="KW-0804">Transcription</keyword>
<keyword evidence="2" id="KW-0238">DNA-binding</keyword>
<dbReference type="Gene3D" id="1.10.10.60">
    <property type="entry name" value="Homeodomain-like"/>
    <property type="match status" value="1"/>
</dbReference>
<dbReference type="PANTHER" id="PTHR46796:SF15">
    <property type="entry name" value="BLL1074 PROTEIN"/>
    <property type="match status" value="1"/>
</dbReference>
<keyword evidence="6" id="KW-1185">Reference proteome</keyword>
<dbReference type="Proteomes" id="UP001601444">
    <property type="component" value="Unassembled WGS sequence"/>
</dbReference>
<evidence type="ECO:0000313" key="6">
    <source>
        <dbReference type="Proteomes" id="UP001601444"/>
    </source>
</evidence>
<feature type="domain" description="HTH araC/xylS-type" evidence="4">
    <location>
        <begin position="181"/>
        <end position="265"/>
    </location>
</feature>
<dbReference type="RefSeq" id="WP_387701963.1">
    <property type="nucleotide sequence ID" value="NZ_JBIAMX010000014.1"/>
</dbReference>
<protein>
    <submittedName>
        <fullName evidence="5">Helix-turn-helix domain-containing protein</fullName>
    </submittedName>
</protein>
<accession>A0ABW6PSZ6</accession>
<evidence type="ECO:0000259" key="4">
    <source>
        <dbReference type="PROSITE" id="PS01124"/>
    </source>
</evidence>
<dbReference type="InterPro" id="IPR018060">
    <property type="entry name" value="HTH_AraC"/>
</dbReference>
<dbReference type="InterPro" id="IPR009057">
    <property type="entry name" value="Homeodomain-like_sf"/>
</dbReference>
<evidence type="ECO:0000313" key="5">
    <source>
        <dbReference type="EMBL" id="MFF0545524.1"/>
    </source>
</evidence>
<sequence>MEATTEVVTARPAPVLAGFIDQYVGYRLSGFAPGLHRGLPSRHMTFIVAIGPTVDVVEHTDPRQTPGSYRCVLSGLQAAPAMIAHNGSQEGVAIQLTPLGSRVLFGMPAGELWDLTLECSDAHGPLGRRLAESVAAAPDWRARFAACDAALLAAARDDAPIEPPLHRAWAALVASGGTAPIAGLADRIGWSRQHLARRFTAEFGTGPKTAARVIRFERARRMIAGTPPYVSIAQVAASCGYYDQAHLNRDFLELAGCSPTTWLAEEIPSVQDDEGPAARG</sequence>
<dbReference type="PROSITE" id="PS01124">
    <property type="entry name" value="HTH_ARAC_FAMILY_2"/>
    <property type="match status" value="1"/>
</dbReference>
<dbReference type="SMART" id="SM00342">
    <property type="entry name" value="HTH_ARAC"/>
    <property type="match status" value="1"/>
</dbReference>
<evidence type="ECO:0000256" key="3">
    <source>
        <dbReference type="ARBA" id="ARBA00023163"/>
    </source>
</evidence>
<dbReference type="PANTHER" id="PTHR46796">
    <property type="entry name" value="HTH-TYPE TRANSCRIPTIONAL ACTIVATOR RHAS-RELATED"/>
    <property type="match status" value="1"/>
</dbReference>
<dbReference type="Pfam" id="PF12833">
    <property type="entry name" value="HTH_18"/>
    <property type="match status" value="1"/>
</dbReference>
<comment type="caution">
    <text evidence="5">The sequence shown here is derived from an EMBL/GenBank/DDBJ whole genome shotgun (WGS) entry which is preliminary data.</text>
</comment>
<keyword evidence="1" id="KW-0805">Transcription regulation</keyword>
<dbReference type="InterPro" id="IPR050204">
    <property type="entry name" value="AraC_XylS_family_regulators"/>
</dbReference>
<evidence type="ECO:0000256" key="1">
    <source>
        <dbReference type="ARBA" id="ARBA00023015"/>
    </source>
</evidence>
<reference evidence="5 6" key="1">
    <citation type="submission" date="2024-10" db="EMBL/GenBank/DDBJ databases">
        <title>The Natural Products Discovery Center: Release of the First 8490 Sequenced Strains for Exploring Actinobacteria Biosynthetic Diversity.</title>
        <authorList>
            <person name="Kalkreuter E."/>
            <person name="Kautsar S.A."/>
            <person name="Yang D."/>
            <person name="Bader C.D."/>
            <person name="Teijaro C.N."/>
            <person name="Fluegel L."/>
            <person name="Davis C.M."/>
            <person name="Simpson J.R."/>
            <person name="Lauterbach L."/>
            <person name="Steele A.D."/>
            <person name="Gui C."/>
            <person name="Meng S."/>
            <person name="Li G."/>
            <person name="Viehrig K."/>
            <person name="Ye F."/>
            <person name="Su P."/>
            <person name="Kiefer A.F."/>
            <person name="Nichols A."/>
            <person name="Cepeda A.J."/>
            <person name="Yan W."/>
            <person name="Fan B."/>
            <person name="Jiang Y."/>
            <person name="Adhikari A."/>
            <person name="Zheng C.-J."/>
            <person name="Schuster L."/>
            <person name="Cowan T.M."/>
            <person name="Smanski M.J."/>
            <person name="Chevrette M.G."/>
            <person name="De Carvalho L.P.S."/>
            <person name="Shen B."/>
        </authorList>
    </citation>
    <scope>NUCLEOTIDE SEQUENCE [LARGE SCALE GENOMIC DNA]</scope>
    <source>
        <strain evidence="5 6">NPDC004045</strain>
    </source>
</reference>
<dbReference type="SUPFAM" id="SSF46689">
    <property type="entry name" value="Homeodomain-like"/>
    <property type="match status" value="1"/>
</dbReference>
<gene>
    <name evidence="5" type="ORF">ACFYTF_22070</name>
</gene>
<organism evidence="5 6">
    <name type="scientific">Nocardia thailandica</name>
    <dbReference type="NCBI Taxonomy" id="257275"/>
    <lineage>
        <taxon>Bacteria</taxon>
        <taxon>Bacillati</taxon>
        <taxon>Actinomycetota</taxon>
        <taxon>Actinomycetes</taxon>
        <taxon>Mycobacteriales</taxon>
        <taxon>Nocardiaceae</taxon>
        <taxon>Nocardia</taxon>
    </lineage>
</organism>
<evidence type="ECO:0000256" key="2">
    <source>
        <dbReference type="ARBA" id="ARBA00023125"/>
    </source>
</evidence>
<name>A0ABW6PSZ6_9NOCA</name>
<proteinExistence type="predicted"/>
<dbReference type="EMBL" id="JBIAMX010000014">
    <property type="protein sequence ID" value="MFF0545524.1"/>
    <property type="molecule type" value="Genomic_DNA"/>
</dbReference>